<evidence type="ECO:0000256" key="1">
    <source>
        <dbReference type="RuleBase" id="RU363098"/>
    </source>
</evidence>
<evidence type="ECO:0000313" key="3">
    <source>
        <dbReference type="EMBL" id="OAG21088.1"/>
    </source>
</evidence>
<dbReference type="PANTHER" id="PTHR23079">
    <property type="entry name" value="RNA-DEPENDENT RNA POLYMERASE"/>
    <property type="match status" value="1"/>
</dbReference>
<dbReference type="RefSeq" id="XP_018386509.1">
    <property type="nucleotide sequence ID" value="XM_018533420.1"/>
</dbReference>
<dbReference type="GO" id="GO:0031380">
    <property type="term" value="C:nuclear RNA-directed RNA polymerase complex"/>
    <property type="evidence" value="ECO:0007669"/>
    <property type="project" value="TreeGrafter"/>
</dbReference>
<feature type="domain" description="RDRP core" evidence="2">
    <location>
        <begin position="40"/>
        <end position="263"/>
    </location>
</feature>
<organism evidence="3 4">
    <name type="scientific">Alternaria alternata</name>
    <name type="common">Alternaria rot fungus</name>
    <name type="synonym">Torula alternata</name>
    <dbReference type="NCBI Taxonomy" id="5599"/>
    <lineage>
        <taxon>Eukaryota</taxon>
        <taxon>Fungi</taxon>
        <taxon>Dikarya</taxon>
        <taxon>Ascomycota</taxon>
        <taxon>Pezizomycotina</taxon>
        <taxon>Dothideomycetes</taxon>
        <taxon>Pleosporomycetidae</taxon>
        <taxon>Pleosporales</taxon>
        <taxon>Pleosporineae</taxon>
        <taxon>Pleosporaceae</taxon>
        <taxon>Alternaria</taxon>
        <taxon>Alternaria sect. Alternaria</taxon>
        <taxon>Alternaria alternata complex</taxon>
    </lineage>
</organism>
<dbReference type="AlphaFoldDB" id="A0A177DNY5"/>
<dbReference type="GO" id="GO:0030422">
    <property type="term" value="P:siRNA processing"/>
    <property type="evidence" value="ECO:0007669"/>
    <property type="project" value="TreeGrafter"/>
</dbReference>
<protein>
    <recommendedName>
        <fullName evidence="1">RNA-dependent RNA polymerase</fullName>
        <ecNumber evidence="1">2.7.7.48</ecNumber>
    </recommendedName>
</protein>
<dbReference type="InterPro" id="IPR057596">
    <property type="entry name" value="RDRP_core"/>
</dbReference>
<dbReference type="Proteomes" id="UP000077248">
    <property type="component" value="Unassembled WGS sequence"/>
</dbReference>
<dbReference type="STRING" id="5599.A0A177DNY5"/>
<evidence type="ECO:0000313" key="4">
    <source>
        <dbReference type="Proteomes" id="UP000077248"/>
    </source>
</evidence>
<dbReference type="GO" id="GO:0003723">
    <property type="term" value="F:RNA binding"/>
    <property type="evidence" value="ECO:0007669"/>
    <property type="project" value="UniProtKB-KW"/>
</dbReference>
<dbReference type="GO" id="GO:0003968">
    <property type="term" value="F:RNA-directed RNA polymerase activity"/>
    <property type="evidence" value="ECO:0007669"/>
    <property type="project" value="UniProtKB-KW"/>
</dbReference>
<keyword evidence="1" id="KW-0694">RNA-binding</keyword>
<keyword evidence="1" id="KW-0696">RNA-directed RNA polymerase</keyword>
<gene>
    <name evidence="3" type="ORF">CC77DRAFT_849735</name>
</gene>
<comment type="similarity">
    <text evidence="1">Belongs to the RdRP family.</text>
</comment>
<dbReference type="GeneID" id="29119014"/>
<comment type="catalytic activity">
    <reaction evidence="1">
        <text>RNA(n) + a ribonucleoside 5'-triphosphate = RNA(n+1) + diphosphate</text>
        <dbReference type="Rhea" id="RHEA:21248"/>
        <dbReference type="Rhea" id="RHEA-COMP:14527"/>
        <dbReference type="Rhea" id="RHEA-COMP:17342"/>
        <dbReference type="ChEBI" id="CHEBI:33019"/>
        <dbReference type="ChEBI" id="CHEBI:61557"/>
        <dbReference type="ChEBI" id="CHEBI:140395"/>
        <dbReference type="EC" id="2.7.7.48"/>
    </reaction>
</comment>
<dbReference type="Pfam" id="PF05183">
    <property type="entry name" value="RdRP"/>
    <property type="match status" value="1"/>
</dbReference>
<dbReference type="EMBL" id="KV441477">
    <property type="protein sequence ID" value="OAG21088.1"/>
    <property type="molecule type" value="Genomic_DNA"/>
</dbReference>
<accession>A0A177DNY5</accession>
<name>A0A177DNY5_ALTAL</name>
<dbReference type="OMA" id="FERSEYC"/>
<dbReference type="KEGG" id="aalt:CC77DRAFT_849735"/>
<keyword evidence="4" id="KW-1185">Reference proteome</keyword>
<reference evidence="3 4" key="1">
    <citation type="submission" date="2016-05" db="EMBL/GenBank/DDBJ databases">
        <title>Comparative analysis of secretome profiles of manganese(II)-oxidizing ascomycete fungi.</title>
        <authorList>
            <consortium name="DOE Joint Genome Institute"/>
            <person name="Zeiner C.A."/>
            <person name="Purvine S.O."/>
            <person name="Zink E.M."/>
            <person name="Wu S."/>
            <person name="Pasa-Tolic L."/>
            <person name="Chaput D.L."/>
            <person name="Haridas S."/>
            <person name="Grigoriev I.V."/>
            <person name="Santelli C.M."/>
            <person name="Hansel C.M."/>
        </authorList>
    </citation>
    <scope>NUCLEOTIDE SEQUENCE [LARGE SCALE GENOMIC DNA]</scope>
    <source>
        <strain evidence="3 4">SRC1lrK2f</strain>
    </source>
</reference>
<dbReference type="InterPro" id="IPR007855">
    <property type="entry name" value="RDRP"/>
</dbReference>
<evidence type="ECO:0000259" key="2">
    <source>
        <dbReference type="Pfam" id="PF05183"/>
    </source>
</evidence>
<keyword evidence="1" id="KW-0548">Nucleotidyltransferase</keyword>
<dbReference type="PANTHER" id="PTHR23079:SF55">
    <property type="entry name" value="RNA-DIRECTED RNA POLYMERASE"/>
    <property type="match status" value="1"/>
</dbReference>
<sequence length="274" mass="31427">MCEISVLSSYEKSIQKPHHGTISSTIFLRLSEFELRFERAPSNRVTRREPLDKLLLISFADFFLRWPAKSPDDLPRVATGRENGDYITRLLTTGVVLNRVHYHFFGHSNSQLKSRSCFMYAASKEDISAKIEAMGDFSKLKSVGKKAKRIGLLFSSADNALILPAERCEDIQDVNRDDYTFTDGCGLVSLQLARQLAQRRNIIFRNKRYLPSVFQIRYRGYKGVLTLDTTLHGKIQVQFRESMRKFKDASDLSLAVVDYSRVSPLPFFHSAWLT</sequence>
<proteinExistence type="inferred from homology"/>
<dbReference type="EC" id="2.7.7.48" evidence="1"/>
<dbReference type="VEuPathDB" id="FungiDB:CC77DRAFT_849735"/>
<keyword evidence="1" id="KW-0808">Transferase</keyword>